<proteinExistence type="predicted"/>
<evidence type="ECO:0000256" key="1">
    <source>
        <dbReference type="SAM" id="Phobius"/>
    </source>
</evidence>
<keyword evidence="3" id="KW-1185">Reference proteome</keyword>
<feature type="transmembrane region" description="Helical" evidence="1">
    <location>
        <begin position="26"/>
        <end position="45"/>
    </location>
</feature>
<keyword evidence="1" id="KW-0472">Membrane</keyword>
<comment type="caution">
    <text evidence="2">The sequence shown here is derived from an EMBL/GenBank/DDBJ whole genome shotgun (WGS) entry which is preliminary data.</text>
</comment>
<protein>
    <submittedName>
        <fullName evidence="2">Uncharacterized protein</fullName>
    </submittedName>
</protein>
<name>A0A844D412_9BURK</name>
<evidence type="ECO:0000313" key="2">
    <source>
        <dbReference type="EMBL" id="MRW82876.1"/>
    </source>
</evidence>
<evidence type="ECO:0000313" key="3">
    <source>
        <dbReference type="Proteomes" id="UP000439986"/>
    </source>
</evidence>
<accession>A0A844D412</accession>
<sequence length="135" mass="13766">MSALGEVVAGAGGVLAGQLWKVSTLVLLAVLLAGGSAGGAMWWAAAAARDKALEDLAAEKGVNAELRAGIGDQNRAITQWYEASKDAAARGAAAQQQAAAAGLRYDQVLQQLAGAKATTCADAMPYVNQLLEKVR</sequence>
<dbReference type="AlphaFoldDB" id="A0A844D412"/>
<dbReference type="Proteomes" id="UP000439986">
    <property type="component" value="Unassembled WGS sequence"/>
</dbReference>
<keyword evidence="1" id="KW-1133">Transmembrane helix</keyword>
<gene>
    <name evidence="2" type="ORF">GJ698_02070</name>
</gene>
<dbReference type="EMBL" id="WKJL01000001">
    <property type="protein sequence ID" value="MRW82876.1"/>
    <property type="molecule type" value="Genomic_DNA"/>
</dbReference>
<organism evidence="2 3">
    <name type="scientific">Duganella aquatilis</name>
    <dbReference type="NCBI Taxonomy" id="2666082"/>
    <lineage>
        <taxon>Bacteria</taxon>
        <taxon>Pseudomonadati</taxon>
        <taxon>Pseudomonadota</taxon>
        <taxon>Betaproteobacteria</taxon>
        <taxon>Burkholderiales</taxon>
        <taxon>Oxalobacteraceae</taxon>
        <taxon>Telluria group</taxon>
        <taxon>Duganella</taxon>
    </lineage>
</organism>
<keyword evidence="1" id="KW-0812">Transmembrane</keyword>
<reference evidence="2 3" key="1">
    <citation type="submission" date="2019-11" db="EMBL/GenBank/DDBJ databases">
        <title>Novel species isolated from a subtropical stream in China.</title>
        <authorList>
            <person name="Lu H."/>
        </authorList>
    </citation>
    <scope>NUCLEOTIDE SEQUENCE [LARGE SCALE GENOMIC DNA]</scope>
    <source>
        <strain evidence="2 3">FT26W</strain>
    </source>
</reference>